<dbReference type="PANTHER" id="PTHR30572:SF4">
    <property type="entry name" value="ABC TRANSPORTER PERMEASE YTRF"/>
    <property type="match status" value="1"/>
</dbReference>
<dbReference type="Proteomes" id="UP000033869">
    <property type="component" value="Unassembled WGS sequence"/>
</dbReference>
<dbReference type="GO" id="GO:0022857">
    <property type="term" value="F:transmembrane transporter activity"/>
    <property type="evidence" value="ECO:0007669"/>
    <property type="project" value="TreeGrafter"/>
</dbReference>
<evidence type="ECO:0000313" key="12">
    <source>
        <dbReference type="Proteomes" id="UP000033869"/>
    </source>
</evidence>
<proteinExistence type="inferred from homology"/>
<feature type="compositionally biased region" description="Polar residues" evidence="7">
    <location>
        <begin position="272"/>
        <end position="287"/>
    </location>
</feature>
<dbReference type="GO" id="GO:0005886">
    <property type="term" value="C:plasma membrane"/>
    <property type="evidence" value="ECO:0007669"/>
    <property type="project" value="UniProtKB-SubCell"/>
</dbReference>
<evidence type="ECO:0000259" key="9">
    <source>
        <dbReference type="Pfam" id="PF02687"/>
    </source>
</evidence>
<feature type="transmembrane region" description="Helical" evidence="8">
    <location>
        <begin position="444"/>
        <end position="466"/>
    </location>
</feature>
<evidence type="ECO:0000256" key="5">
    <source>
        <dbReference type="ARBA" id="ARBA00023136"/>
    </source>
</evidence>
<gene>
    <name evidence="11" type="ORF">UU65_C0002G0244</name>
</gene>
<feature type="region of interest" description="Disordered" evidence="7">
    <location>
        <begin position="194"/>
        <end position="217"/>
    </location>
</feature>
<keyword evidence="3 8" id="KW-0812">Transmembrane</keyword>
<feature type="transmembrane region" description="Helical" evidence="8">
    <location>
        <begin position="340"/>
        <end position="364"/>
    </location>
</feature>
<evidence type="ECO:0000256" key="2">
    <source>
        <dbReference type="ARBA" id="ARBA00022475"/>
    </source>
</evidence>
<organism evidence="11 12">
    <name type="scientific">candidate division CPR2 bacterium GW2011_GWC1_41_48</name>
    <dbReference type="NCBI Taxonomy" id="1618344"/>
    <lineage>
        <taxon>Bacteria</taxon>
        <taxon>Bacteria division CPR2</taxon>
    </lineage>
</organism>
<comment type="similarity">
    <text evidence="6">Belongs to the ABC-4 integral membrane protein family.</text>
</comment>
<comment type="subcellular location">
    <subcellularLocation>
        <location evidence="1">Cell membrane</location>
        <topology evidence="1">Multi-pass membrane protein</topology>
    </subcellularLocation>
</comment>
<feature type="transmembrane region" description="Helical" evidence="8">
    <location>
        <begin position="21"/>
        <end position="45"/>
    </location>
</feature>
<evidence type="ECO:0000256" key="4">
    <source>
        <dbReference type="ARBA" id="ARBA00022989"/>
    </source>
</evidence>
<keyword evidence="5 8" id="KW-0472">Membrane</keyword>
<evidence type="ECO:0000256" key="8">
    <source>
        <dbReference type="SAM" id="Phobius"/>
    </source>
</evidence>
<dbReference type="PANTHER" id="PTHR30572">
    <property type="entry name" value="MEMBRANE COMPONENT OF TRANSPORTER-RELATED"/>
    <property type="match status" value="1"/>
</dbReference>
<protein>
    <submittedName>
        <fullName evidence="11">Uncharacterized protein</fullName>
    </submittedName>
</protein>
<reference evidence="11 12" key="1">
    <citation type="journal article" date="2015" name="Nature">
        <title>rRNA introns, odd ribosomes, and small enigmatic genomes across a large radiation of phyla.</title>
        <authorList>
            <person name="Brown C.T."/>
            <person name="Hug L.A."/>
            <person name="Thomas B.C."/>
            <person name="Sharon I."/>
            <person name="Castelle C.J."/>
            <person name="Singh A."/>
            <person name="Wilkins M.J."/>
            <person name="Williams K.H."/>
            <person name="Banfield J.F."/>
        </authorList>
    </citation>
    <scope>NUCLEOTIDE SEQUENCE [LARGE SCALE GENOMIC DNA]</scope>
</reference>
<evidence type="ECO:0000256" key="6">
    <source>
        <dbReference type="ARBA" id="ARBA00038076"/>
    </source>
</evidence>
<feature type="transmembrane region" description="Helical" evidence="8">
    <location>
        <begin position="399"/>
        <end position="424"/>
    </location>
</feature>
<evidence type="ECO:0000259" key="10">
    <source>
        <dbReference type="Pfam" id="PF12704"/>
    </source>
</evidence>
<dbReference type="InterPro" id="IPR025857">
    <property type="entry name" value="MacB_PCD"/>
</dbReference>
<dbReference type="EMBL" id="LCBL01000002">
    <property type="protein sequence ID" value="KKS09466.1"/>
    <property type="molecule type" value="Genomic_DNA"/>
</dbReference>
<evidence type="ECO:0000256" key="1">
    <source>
        <dbReference type="ARBA" id="ARBA00004651"/>
    </source>
</evidence>
<evidence type="ECO:0000313" key="11">
    <source>
        <dbReference type="EMBL" id="KKS09466.1"/>
    </source>
</evidence>
<dbReference type="InterPro" id="IPR050250">
    <property type="entry name" value="Macrolide_Exporter_MacB"/>
</dbReference>
<sequence length="483" mass="53407">MRLFDYIKTAYKNLMRRKSRTFLTIVAITVGSLSLILMVSIIISIKQSLVKQFQELGAFNLVTVMRDPNSVDSHSLVGTNGDPNEGKKIDDTTLATMRKLNHVAEGTPTTQVNAGTMRLEGEAKKTWGNVLGIDPNNNVFGMEVVAGRKLTEGDMDKIVVGQRFLEEVGFKGAPKDLIGKKVILTIKMGGGSAPDWGPLPEKPPENADKEWWESESNKGTDIPAEIVGVLHNGMMDSGGSYVTLDWAKKLMTSVSWRYPEQTKEQKEHQEQNSKNQGQNFQASQPQMELQKDSWFERQGYSSIVLKVDDQKNLEKLAEEVKVQGYGANTAEEMLDQINEILTGIGIILAVIGGISLFVASIGIINTMIMATYERTREIGVMRACGAKKRTIRRLFTFEAAMLGFWGGVLGMGISYILGTIAKYFVNNSTSAAMSNIPISEIGNFPWWLILSVVAFTTFIGMMSGLYPAHRAAKLNPVEALRYE</sequence>
<keyword evidence="4 8" id="KW-1133">Transmembrane helix</keyword>
<comment type="caution">
    <text evidence="11">The sequence shown here is derived from an EMBL/GenBank/DDBJ whole genome shotgun (WGS) entry which is preliminary data.</text>
</comment>
<evidence type="ECO:0000256" key="7">
    <source>
        <dbReference type="SAM" id="MobiDB-lite"/>
    </source>
</evidence>
<feature type="compositionally biased region" description="Basic and acidic residues" evidence="7">
    <location>
        <begin position="260"/>
        <end position="271"/>
    </location>
</feature>
<feature type="domain" description="ABC3 transporter permease C-terminal" evidence="9">
    <location>
        <begin position="350"/>
        <end position="476"/>
    </location>
</feature>
<feature type="domain" description="MacB-like periplasmic core" evidence="10">
    <location>
        <begin position="21"/>
        <end position="321"/>
    </location>
</feature>
<dbReference type="Pfam" id="PF12704">
    <property type="entry name" value="MacB_PCD"/>
    <property type="match status" value="1"/>
</dbReference>
<feature type="region of interest" description="Disordered" evidence="7">
    <location>
        <begin position="260"/>
        <end position="288"/>
    </location>
</feature>
<dbReference type="Pfam" id="PF02687">
    <property type="entry name" value="FtsX"/>
    <property type="match status" value="1"/>
</dbReference>
<keyword evidence="2" id="KW-1003">Cell membrane</keyword>
<name>A0A0G0YIT6_UNCC2</name>
<dbReference type="AlphaFoldDB" id="A0A0G0YIT6"/>
<dbReference type="InterPro" id="IPR003838">
    <property type="entry name" value="ABC3_permease_C"/>
</dbReference>
<accession>A0A0G0YIT6</accession>
<evidence type="ECO:0000256" key="3">
    <source>
        <dbReference type="ARBA" id="ARBA00022692"/>
    </source>
</evidence>
<feature type="compositionally biased region" description="Basic and acidic residues" evidence="7">
    <location>
        <begin position="202"/>
        <end position="217"/>
    </location>
</feature>